<dbReference type="EMBL" id="CADCXU010023223">
    <property type="protein sequence ID" value="CAB0010762.1"/>
    <property type="molecule type" value="Genomic_DNA"/>
</dbReference>
<feature type="non-terminal residue" evidence="2">
    <location>
        <position position="1"/>
    </location>
</feature>
<dbReference type="Proteomes" id="UP000479000">
    <property type="component" value="Unassembled WGS sequence"/>
</dbReference>
<feature type="coiled-coil region" evidence="1">
    <location>
        <begin position="3"/>
        <end position="180"/>
    </location>
</feature>
<proteinExistence type="predicted"/>
<gene>
    <name evidence="2" type="ORF">NTEN_LOCUS15768</name>
</gene>
<keyword evidence="3" id="KW-1185">Reference proteome</keyword>
<dbReference type="OrthoDB" id="10072614at2759"/>
<name>A0A6H5H513_9HEMI</name>
<evidence type="ECO:0000313" key="2">
    <source>
        <dbReference type="EMBL" id="CAB0010762.1"/>
    </source>
</evidence>
<protein>
    <submittedName>
        <fullName evidence="2">Uncharacterized protein</fullName>
    </submittedName>
</protein>
<evidence type="ECO:0000256" key="1">
    <source>
        <dbReference type="SAM" id="Coils"/>
    </source>
</evidence>
<accession>A0A6H5H513</accession>
<keyword evidence="1" id="KW-0175">Coiled coil</keyword>
<reference evidence="2 3" key="1">
    <citation type="submission" date="2020-02" db="EMBL/GenBank/DDBJ databases">
        <authorList>
            <person name="Ferguson B K."/>
        </authorList>
    </citation>
    <scope>NUCLEOTIDE SEQUENCE [LARGE SCALE GENOMIC DNA]</scope>
</reference>
<organism evidence="2 3">
    <name type="scientific">Nesidiocoris tenuis</name>
    <dbReference type="NCBI Taxonomy" id="355587"/>
    <lineage>
        <taxon>Eukaryota</taxon>
        <taxon>Metazoa</taxon>
        <taxon>Ecdysozoa</taxon>
        <taxon>Arthropoda</taxon>
        <taxon>Hexapoda</taxon>
        <taxon>Insecta</taxon>
        <taxon>Pterygota</taxon>
        <taxon>Neoptera</taxon>
        <taxon>Paraneoptera</taxon>
        <taxon>Hemiptera</taxon>
        <taxon>Heteroptera</taxon>
        <taxon>Panheteroptera</taxon>
        <taxon>Cimicomorpha</taxon>
        <taxon>Miridae</taxon>
        <taxon>Dicyphina</taxon>
        <taxon>Nesidiocoris</taxon>
    </lineage>
</organism>
<evidence type="ECO:0000313" key="3">
    <source>
        <dbReference type="Proteomes" id="UP000479000"/>
    </source>
</evidence>
<sequence>ITKAEIERLQQDYRNAKKESEARGLQLRDEQSKFDQLKKELYQLQRKKSACEIKLEEFEQMELPETNDDGILAADLAYRMDLLDTAKGELEERIREKDEIAEKLKGMDGSVQETNAQREELQKKVLEIKKVIEKVKQDLRKYNTNHNHFKEGLKVEMMRKVRIDEKIDQLRKSLDEALRTANGLSPEREQSDE</sequence>
<dbReference type="AlphaFoldDB" id="A0A6H5H513"/>